<sequence length="79" mass="9269">MSDCGVRWRVDEDEEDEELDWEFDDKDSYEGLFMPWNEESSVYESDYGDFDDEESNIEGSDIDDSDDEEGSVDDESDKE</sequence>
<feature type="compositionally biased region" description="Basic and acidic residues" evidence="1">
    <location>
        <begin position="1"/>
        <end position="10"/>
    </location>
</feature>
<keyword evidence="3" id="KW-1185">Reference proteome</keyword>
<gene>
    <name evidence="2" type="ORF">NUU61_008151</name>
</gene>
<comment type="caution">
    <text evidence="2">The sequence shown here is derived from an EMBL/GenBank/DDBJ whole genome shotgun (WGS) entry which is preliminary data.</text>
</comment>
<name>A0A9W9ES49_9EURO</name>
<dbReference type="GeneID" id="81397845"/>
<organism evidence="2 3">
    <name type="scientific">Penicillium alfredii</name>
    <dbReference type="NCBI Taxonomy" id="1506179"/>
    <lineage>
        <taxon>Eukaryota</taxon>
        <taxon>Fungi</taxon>
        <taxon>Dikarya</taxon>
        <taxon>Ascomycota</taxon>
        <taxon>Pezizomycotina</taxon>
        <taxon>Eurotiomycetes</taxon>
        <taxon>Eurotiomycetidae</taxon>
        <taxon>Eurotiales</taxon>
        <taxon>Aspergillaceae</taxon>
        <taxon>Penicillium</taxon>
    </lineage>
</organism>
<evidence type="ECO:0000256" key="1">
    <source>
        <dbReference type="SAM" id="MobiDB-lite"/>
    </source>
</evidence>
<accession>A0A9W9ES49</accession>
<reference evidence="2" key="2">
    <citation type="journal article" date="2023" name="IMA Fungus">
        <title>Comparative genomic study of the Penicillium genus elucidates a diverse pangenome and 15 lateral gene transfer events.</title>
        <authorList>
            <person name="Petersen C."/>
            <person name="Sorensen T."/>
            <person name="Nielsen M.R."/>
            <person name="Sondergaard T.E."/>
            <person name="Sorensen J.L."/>
            <person name="Fitzpatrick D.A."/>
            <person name="Frisvad J.C."/>
            <person name="Nielsen K.L."/>
        </authorList>
    </citation>
    <scope>NUCLEOTIDE SEQUENCE</scope>
    <source>
        <strain evidence="2">IBT 34128</strain>
    </source>
</reference>
<evidence type="ECO:0000313" key="2">
    <source>
        <dbReference type="EMBL" id="KAJ5086844.1"/>
    </source>
</evidence>
<feature type="compositionally biased region" description="Acidic residues" evidence="1">
    <location>
        <begin position="11"/>
        <end position="20"/>
    </location>
</feature>
<dbReference type="Proteomes" id="UP001141434">
    <property type="component" value="Unassembled WGS sequence"/>
</dbReference>
<dbReference type="EMBL" id="JAPMSZ010000010">
    <property type="protein sequence ID" value="KAJ5086844.1"/>
    <property type="molecule type" value="Genomic_DNA"/>
</dbReference>
<protein>
    <submittedName>
        <fullName evidence="2">Uncharacterized protein</fullName>
    </submittedName>
</protein>
<feature type="region of interest" description="Disordered" evidence="1">
    <location>
        <begin position="40"/>
        <end position="79"/>
    </location>
</feature>
<dbReference type="RefSeq" id="XP_056508969.1">
    <property type="nucleotide sequence ID" value="XM_056658676.1"/>
</dbReference>
<feature type="compositionally biased region" description="Acidic residues" evidence="1">
    <location>
        <begin position="46"/>
        <end position="79"/>
    </location>
</feature>
<reference evidence="2" key="1">
    <citation type="submission" date="2022-11" db="EMBL/GenBank/DDBJ databases">
        <authorList>
            <person name="Petersen C."/>
        </authorList>
    </citation>
    <scope>NUCLEOTIDE SEQUENCE</scope>
    <source>
        <strain evidence="2">IBT 34128</strain>
    </source>
</reference>
<evidence type="ECO:0000313" key="3">
    <source>
        <dbReference type="Proteomes" id="UP001141434"/>
    </source>
</evidence>
<feature type="region of interest" description="Disordered" evidence="1">
    <location>
        <begin position="1"/>
        <end position="20"/>
    </location>
</feature>
<proteinExistence type="predicted"/>
<dbReference type="AlphaFoldDB" id="A0A9W9ES49"/>